<dbReference type="EMBL" id="MSCL01000001">
    <property type="protein sequence ID" value="PQJ74760.1"/>
    <property type="molecule type" value="Genomic_DNA"/>
</dbReference>
<accession>A0A2S7WAV5</accession>
<evidence type="ECO:0000313" key="1">
    <source>
        <dbReference type="EMBL" id="PQJ74760.1"/>
    </source>
</evidence>
<reference evidence="1 2" key="1">
    <citation type="submission" date="2016-12" db="EMBL/GenBank/DDBJ databases">
        <title>Trade-off between light-utilization and light-protection in marine flavobacteria.</title>
        <authorList>
            <person name="Kumagai Y."/>
            <person name="Yoshizawa S."/>
            <person name="Kogure K."/>
            <person name="Iwasaki W."/>
        </authorList>
    </citation>
    <scope>NUCLEOTIDE SEQUENCE [LARGE SCALE GENOMIC DNA]</scope>
    <source>
        <strain evidence="1 2">KCTC 22729</strain>
    </source>
</reference>
<dbReference type="OrthoDB" id="1347307at2"/>
<keyword evidence="2" id="KW-1185">Reference proteome</keyword>
<proteinExistence type="predicted"/>
<dbReference type="AlphaFoldDB" id="A0A2S7WAV5"/>
<dbReference type="RefSeq" id="WP_105045907.1">
    <property type="nucleotide sequence ID" value="NZ_CP150662.1"/>
</dbReference>
<protein>
    <submittedName>
        <fullName evidence="1">Uncharacterized protein</fullName>
    </submittedName>
</protein>
<dbReference type="Proteomes" id="UP000237608">
    <property type="component" value="Unassembled WGS sequence"/>
</dbReference>
<comment type="caution">
    <text evidence="1">The sequence shown here is derived from an EMBL/GenBank/DDBJ whole genome shotgun (WGS) entry which is preliminary data.</text>
</comment>
<sequence>MDLNSFCELYAKGIILLEGKRNVPEKDKIKLIEIGKLLAEKMPHATFRSGNADGSDYFFSQGVACVSPKQLQVITPYVNHRKKYNLAETIFDLDSIDLLNEPDIVYHSKNHKGTKSLVEKYVAGDKDKYAIKAAYILRDTIKVIGTQAGIPPISVGLFYEDLNNPMQGGTGHTQRVCINNAIPLFTQETYFNWLE</sequence>
<gene>
    <name evidence="1" type="ORF">BTO13_05610</name>
</gene>
<evidence type="ECO:0000313" key="2">
    <source>
        <dbReference type="Proteomes" id="UP000237608"/>
    </source>
</evidence>
<organism evidence="1 2">
    <name type="scientific">Polaribacter gangjinensis</name>
    <dbReference type="NCBI Taxonomy" id="574710"/>
    <lineage>
        <taxon>Bacteria</taxon>
        <taxon>Pseudomonadati</taxon>
        <taxon>Bacteroidota</taxon>
        <taxon>Flavobacteriia</taxon>
        <taxon>Flavobacteriales</taxon>
        <taxon>Flavobacteriaceae</taxon>
    </lineage>
</organism>
<name>A0A2S7WAV5_9FLAO</name>